<dbReference type="InterPro" id="IPR001019">
    <property type="entry name" value="Gprotein_alpha_su"/>
</dbReference>
<evidence type="ECO:0000256" key="5">
    <source>
        <dbReference type="ARBA" id="ARBA00004635"/>
    </source>
</evidence>
<name>A0A8C0MX85_CANLF</name>
<feature type="binding site" evidence="27">
    <location>
        <begin position="660"/>
        <end position="663"/>
    </location>
    <ligand>
        <name>GTP</name>
        <dbReference type="ChEBI" id="CHEBI:37565"/>
    </ligand>
</feature>
<evidence type="ECO:0000313" key="30">
    <source>
        <dbReference type="Ensembl" id="ENSCAFP00030016881.1"/>
    </source>
</evidence>
<protein>
    <recommendedName>
        <fullName evidence="25">Guanine nucleotide-binding protein G(i) subunit alpha-1</fullName>
    </recommendedName>
    <alternativeName>
        <fullName evidence="26">Adenylate cyclase-inhibiting G alpha protein</fullName>
    </alternativeName>
</protein>
<dbReference type="PRINTS" id="PR00318">
    <property type="entry name" value="GPROTEINA"/>
</dbReference>
<evidence type="ECO:0000256" key="20">
    <source>
        <dbReference type="ARBA" id="ARBA00023212"/>
    </source>
</evidence>
<keyword evidence="22" id="KW-0539">Nucleus</keyword>
<feature type="compositionally biased region" description="Low complexity" evidence="29">
    <location>
        <begin position="237"/>
        <end position="256"/>
    </location>
</feature>
<evidence type="ECO:0000256" key="16">
    <source>
        <dbReference type="ARBA" id="ARBA00022842"/>
    </source>
</evidence>
<feature type="compositionally biased region" description="Gly residues" evidence="29">
    <location>
        <begin position="289"/>
        <end position="309"/>
    </location>
</feature>
<keyword evidence="13 27" id="KW-0547">Nucleotide-binding</keyword>
<dbReference type="PANTHER" id="PTHR10218">
    <property type="entry name" value="GTP-BINDING PROTEIN ALPHA SUBUNIT"/>
    <property type="match status" value="1"/>
</dbReference>
<evidence type="ECO:0000256" key="6">
    <source>
        <dbReference type="ARBA" id="ARBA00006628"/>
    </source>
</evidence>
<dbReference type="SMART" id="SM00275">
    <property type="entry name" value="G_alpha"/>
    <property type="match status" value="1"/>
</dbReference>
<evidence type="ECO:0000256" key="1">
    <source>
        <dbReference type="ARBA" id="ARBA00004123"/>
    </source>
</evidence>
<evidence type="ECO:0000256" key="21">
    <source>
        <dbReference type="ARBA" id="ARBA00023224"/>
    </source>
</evidence>
<accession>A0A8C0MX85</accession>
<evidence type="ECO:0000256" key="17">
    <source>
        <dbReference type="ARBA" id="ARBA00023134"/>
    </source>
</evidence>
<dbReference type="PRINTS" id="PR00441">
    <property type="entry name" value="GPROTEINAI"/>
</dbReference>
<keyword evidence="21" id="KW-0807">Transducer</keyword>
<evidence type="ECO:0000256" key="28">
    <source>
        <dbReference type="PIRSR" id="PIRSR601019-2"/>
    </source>
</evidence>
<keyword evidence="7" id="KW-0813">Transport</keyword>
<evidence type="ECO:0000256" key="12">
    <source>
        <dbReference type="ARBA" id="ARBA00022723"/>
    </source>
</evidence>
<dbReference type="Gene3D" id="3.40.50.300">
    <property type="entry name" value="P-loop containing nucleotide triphosphate hydrolases"/>
    <property type="match status" value="1"/>
</dbReference>
<evidence type="ECO:0000256" key="26">
    <source>
        <dbReference type="ARBA" id="ARBA00042569"/>
    </source>
</evidence>
<dbReference type="InterPro" id="IPR027417">
    <property type="entry name" value="P-loop_NTPase"/>
</dbReference>
<dbReference type="GO" id="GO:0031683">
    <property type="term" value="F:G-protein beta/gamma-subunit complex binding"/>
    <property type="evidence" value="ECO:0007669"/>
    <property type="project" value="InterPro"/>
</dbReference>
<evidence type="ECO:0000256" key="9">
    <source>
        <dbReference type="ARBA" id="ARBA00022490"/>
    </source>
</evidence>
<comment type="subcellular location">
    <subcellularLocation>
        <location evidence="3">Cell membrane</location>
        <topology evidence="3">Peripheral membrane protein</topology>
        <orientation evidence="3">Cytoplasmic side</orientation>
    </subcellularLocation>
    <subcellularLocation>
        <location evidence="4">Cytoplasm</location>
        <location evidence="4">Cell cortex</location>
    </subcellularLocation>
    <subcellularLocation>
        <location evidence="2">Cytoplasm</location>
        <location evidence="2">Cytoskeleton</location>
        <location evidence="2">Microtubule organizing center</location>
        <location evidence="2">Centrosome</location>
    </subcellularLocation>
    <subcellularLocation>
        <location evidence="5">Membrane</location>
        <topology evidence="5">Lipid-anchor</topology>
    </subcellularLocation>
    <subcellularLocation>
        <location evidence="1">Nucleus</location>
    </subcellularLocation>
</comment>
<dbReference type="InterPro" id="IPR001408">
    <property type="entry name" value="Gprotein_alpha_I"/>
</dbReference>
<evidence type="ECO:0000256" key="29">
    <source>
        <dbReference type="SAM" id="MobiDB-lite"/>
    </source>
</evidence>
<feature type="region of interest" description="Disordered" evidence="29">
    <location>
        <begin position="151"/>
        <end position="270"/>
    </location>
</feature>
<organism evidence="30 31">
    <name type="scientific">Canis lupus familiaris</name>
    <name type="common">Dog</name>
    <name type="synonym">Canis familiaris</name>
    <dbReference type="NCBI Taxonomy" id="9615"/>
    <lineage>
        <taxon>Eukaryota</taxon>
        <taxon>Metazoa</taxon>
        <taxon>Chordata</taxon>
        <taxon>Craniata</taxon>
        <taxon>Vertebrata</taxon>
        <taxon>Euteleostomi</taxon>
        <taxon>Mammalia</taxon>
        <taxon>Eutheria</taxon>
        <taxon>Laurasiatheria</taxon>
        <taxon>Carnivora</taxon>
        <taxon>Caniformia</taxon>
        <taxon>Canidae</taxon>
        <taxon>Canis</taxon>
    </lineage>
</organism>
<evidence type="ECO:0000256" key="18">
    <source>
        <dbReference type="ARBA" id="ARBA00023136"/>
    </source>
</evidence>
<keyword evidence="11" id="KW-0519">Myristate</keyword>
<feature type="binding site" evidence="27">
    <location>
        <begin position="541"/>
        <end position="542"/>
    </location>
    <ligand>
        <name>GTP</name>
        <dbReference type="ChEBI" id="CHEBI:37565"/>
    </ligand>
</feature>
<proteinExistence type="inferred from homology"/>
<dbReference type="GO" id="GO:0005634">
    <property type="term" value="C:nucleus"/>
    <property type="evidence" value="ECO:0007669"/>
    <property type="project" value="UniProtKB-SubCell"/>
</dbReference>
<evidence type="ECO:0000256" key="7">
    <source>
        <dbReference type="ARBA" id="ARBA00022448"/>
    </source>
</evidence>
<evidence type="ECO:0000256" key="23">
    <source>
        <dbReference type="ARBA" id="ARBA00023288"/>
    </source>
</evidence>
<evidence type="ECO:0000256" key="2">
    <source>
        <dbReference type="ARBA" id="ARBA00004300"/>
    </source>
</evidence>
<evidence type="ECO:0000256" key="13">
    <source>
        <dbReference type="ARBA" id="ARBA00022741"/>
    </source>
</evidence>
<dbReference type="FunFam" id="1.10.400.10:FF:000001">
    <property type="entry name" value="Guanine nucleotide-binding protein G(I) subunit alpha"/>
    <property type="match status" value="1"/>
</dbReference>
<feature type="compositionally biased region" description="Gly residues" evidence="29">
    <location>
        <begin position="357"/>
        <end position="373"/>
    </location>
</feature>
<keyword evidence="23" id="KW-0449">Lipoprotein</keyword>
<feature type="binding site" evidence="28">
    <location>
        <position position="438"/>
    </location>
    <ligand>
        <name>Mg(2+)</name>
        <dbReference type="ChEBI" id="CHEBI:18420"/>
    </ligand>
</feature>
<keyword evidence="16 28" id="KW-0460">Magnesium</keyword>
<feature type="compositionally biased region" description="Pro residues" evidence="29">
    <location>
        <begin position="151"/>
        <end position="178"/>
    </location>
</feature>
<dbReference type="Ensembl" id="ENSCAFT00030019356.1">
    <property type="protein sequence ID" value="ENSCAFP00030016881.1"/>
    <property type="gene ID" value="ENSCAFG00030010457.1"/>
</dbReference>
<evidence type="ECO:0000256" key="11">
    <source>
        <dbReference type="ARBA" id="ARBA00022707"/>
    </source>
</evidence>
<dbReference type="GO" id="GO:0007188">
    <property type="term" value="P:adenylate cyclase-modulating G protein-coupled receptor signaling pathway"/>
    <property type="evidence" value="ECO:0007669"/>
    <property type="project" value="InterPro"/>
</dbReference>
<feature type="binding site" evidence="27">
    <location>
        <begin position="591"/>
        <end position="595"/>
    </location>
    <ligand>
        <name>GTP</name>
        <dbReference type="ChEBI" id="CHEBI:37565"/>
    </ligand>
</feature>
<feature type="compositionally biased region" description="Pro residues" evidence="29">
    <location>
        <begin position="188"/>
        <end position="200"/>
    </location>
</feature>
<dbReference type="SUPFAM" id="SSF47895">
    <property type="entry name" value="Transducin (alpha subunit), insertion domain"/>
    <property type="match status" value="1"/>
</dbReference>
<evidence type="ECO:0000256" key="25">
    <source>
        <dbReference type="ARBA" id="ARBA00039888"/>
    </source>
</evidence>
<comment type="similarity">
    <text evidence="6">Belongs to the G-alpha family. G(i/o/t/z) subfamily.</text>
</comment>
<feature type="binding site" evidence="27">
    <location>
        <begin position="434"/>
        <end position="439"/>
    </location>
    <ligand>
        <name>GTP</name>
        <dbReference type="ChEBI" id="CHEBI:37565"/>
    </ligand>
</feature>
<dbReference type="GO" id="GO:0051301">
    <property type="term" value="P:cell division"/>
    <property type="evidence" value="ECO:0007669"/>
    <property type="project" value="UniProtKB-KW"/>
</dbReference>
<dbReference type="Pfam" id="PF00503">
    <property type="entry name" value="G-alpha"/>
    <property type="match status" value="1"/>
</dbReference>
<reference evidence="30" key="1">
    <citation type="submission" date="2019-03" db="EMBL/GenBank/DDBJ databases">
        <authorList>
            <person name="Warren W.C."/>
            <person name="Johnson G.S."/>
        </authorList>
    </citation>
    <scope>NUCLEOTIDE SEQUENCE [LARGE SCALE GENOMIC DNA]</scope>
    <source>
        <strain evidence="30">Basenji</strain>
    </source>
</reference>
<dbReference type="FunFam" id="3.40.50.300:FF:002487">
    <property type="entry name" value="Guanine nucleotide-binding protein G(i) subunit alpha-1"/>
    <property type="match status" value="1"/>
</dbReference>
<dbReference type="PROSITE" id="PS51882">
    <property type="entry name" value="G_ALPHA"/>
    <property type="match status" value="1"/>
</dbReference>
<evidence type="ECO:0000256" key="15">
    <source>
        <dbReference type="ARBA" id="ARBA00022801"/>
    </source>
</evidence>
<evidence type="ECO:0000256" key="19">
    <source>
        <dbReference type="ARBA" id="ARBA00023139"/>
    </source>
</evidence>
<feature type="binding site" evidence="28">
    <location>
        <position position="572"/>
    </location>
    <ligand>
        <name>Mg(2+)</name>
        <dbReference type="ChEBI" id="CHEBI:18420"/>
    </ligand>
</feature>
<keyword evidence="14" id="KW-0498">Mitosis</keyword>
<dbReference type="InterPro" id="IPR011025">
    <property type="entry name" value="GproteinA_insert"/>
</dbReference>
<keyword evidence="17 27" id="KW-0342">GTP-binding</keyword>
<keyword evidence="12 28" id="KW-0479">Metal-binding</keyword>
<keyword evidence="15" id="KW-0378">Hydrolase</keyword>
<dbReference type="GO" id="GO:0005525">
    <property type="term" value="F:GTP binding"/>
    <property type="evidence" value="ECO:0007669"/>
    <property type="project" value="UniProtKB-KW"/>
</dbReference>
<evidence type="ECO:0000256" key="8">
    <source>
        <dbReference type="ARBA" id="ARBA00022475"/>
    </source>
</evidence>
<dbReference type="GO" id="GO:0005886">
    <property type="term" value="C:plasma membrane"/>
    <property type="evidence" value="ECO:0007669"/>
    <property type="project" value="UniProtKB-SubCell"/>
</dbReference>
<dbReference type="GO" id="GO:0003924">
    <property type="term" value="F:GTPase activity"/>
    <property type="evidence" value="ECO:0007669"/>
    <property type="project" value="InterPro"/>
</dbReference>
<keyword evidence="8" id="KW-1003">Cell membrane</keyword>
<feature type="region of interest" description="Disordered" evidence="29">
    <location>
        <begin position="346"/>
        <end position="395"/>
    </location>
</feature>
<evidence type="ECO:0000256" key="24">
    <source>
        <dbReference type="ARBA" id="ARBA00023306"/>
    </source>
</evidence>
<feature type="compositionally biased region" description="Gly residues" evidence="29">
    <location>
        <begin position="257"/>
        <end position="269"/>
    </location>
</feature>
<feature type="binding site" evidence="27">
    <location>
        <position position="717"/>
    </location>
    <ligand>
        <name>GTP</name>
        <dbReference type="ChEBI" id="CHEBI:37565"/>
    </ligand>
</feature>
<keyword evidence="10" id="KW-0132">Cell division</keyword>
<keyword evidence="24" id="KW-0131">Cell cycle</keyword>
<feature type="compositionally biased region" description="Gly residues" evidence="29">
    <location>
        <begin position="382"/>
        <end position="392"/>
    </location>
</feature>
<evidence type="ECO:0000256" key="10">
    <source>
        <dbReference type="ARBA" id="ARBA00022618"/>
    </source>
</evidence>
<evidence type="ECO:0000256" key="27">
    <source>
        <dbReference type="PIRSR" id="PIRSR601019-1"/>
    </source>
</evidence>
<evidence type="ECO:0000256" key="3">
    <source>
        <dbReference type="ARBA" id="ARBA00004413"/>
    </source>
</evidence>
<evidence type="ECO:0000256" key="4">
    <source>
        <dbReference type="ARBA" id="ARBA00004544"/>
    </source>
</evidence>
<reference evidence="30" key="2">
    <citation type="submission" date="2025-08" db="UniProtKB">
        <authorList>
            <consortium name="Ensembl"/>
        </authorList>
    </citation>
    <scope>IDENTIFICATION</scope>
</reference>
<dbReference type="FunFam" id="3.40.50.300:FF:003559">
    <property type="entry name" value="Guanine nucleotide-binding protein G(i) subunit alpha-1"/>
    <property type="match status" value="1"/>
</dbReference>
<dbReference type="Proteomes" id="UP000694429">
    <property type="component" value="Chromosome 18"/>
</dbReference>
<dbReference type="CDD" id="cd00066">
    <property type="entry name" value="G-alpha"/>
    <property type="match status" value="1"/>
</dbReference>
<dbReference type="GO" id="GO:0046872">
    <property type="term" value="F:metal ion binding"/>
    <property type="evidence" value="ECO:0007669"/>
    <property type="project" value="UniProtKB-KW"/>
</dbReference>
<keyword evidence="9" id="KW-0963">Cytoplasm</keyword>
<evidence type="ECO:0000256" key="14">
    <source>
        <dbReference type="ARBA" id="ARBA00022776"/>
    </source>
</evidence>
<dbReference type="GO" id="GO:0005938">
    <property type="term" value="C:cell cortex"/>
    <property type="evidence" value="ECO:0007669"/>
    <property type="project" value="UniProtKB-SubCell"/>
</dbReference>
<sequence length="745" mass="79238">MDRRGEGGTGKGGGGTFCGSLAPLLPRSLPCSPPPSSASWFPPARLPCSLLSLLASHSPLPCSPLPCSHSLLPHPPLLLAPPLPPLLPTPPSPASHSPPAPALLPPTPRSLLPCFLPSLPALPSPAPCSPYCLLFPWSPVPPHFALPRAPPAPPSPRHPPPLLPPPPAAPTPCSPLPHPHSSLTPRCSPAPPCSPPPASPPLCSFSPRPPQLPPSPTPPRPAAPYPGPARRRRRLPRPAAFSRLPTSAPPAAARGQVGSGRGVRGGGGARARARGAVRGTCAGARPGVVAGGGAGRGRGGRGAGRGGAGPRRRGRRAGAGLGLGSGWAGLGWAGLGRWRRRRAAGLARGSGSWRGAAGAGGGRRAAGRGGGSSLGRRPGSRRSGGGGGGGTMGCTLSAEDKAAVERSKMIDRNLREDGEKAAREVKLLLLGAGESGKSTIVKQMKIIHEAGYSEEECKQYKAVVYSNTIQSIIAIIRAMGRLKIDFGDSARADDARQLFVLAGAAEEGFMTAELAGVIKRLWKDSGVQACFNRSREYQLNDSAAYYLNDLDRIAQPNYIPTQQDVLRTRVKTTGIVETHFTFKDLHFKMFDVGGQRSERKKWIHCFEGVTAIIFCVALSDYDLVLAEDEEMNRMHESMKLFDSICNNKWFTDTSIILFLNKKDLFEEKIKKSPLTICYPEYAGSNTYEEAAAYIQCQFEDLNKRKDTKEIYTHFTCATDTKNVQFVFDAVTDVIIKNNLKDCGLF</sequence>
<feature type="binding site" evidence="27">
    <location>
        <begin position="566"/>
        <end position="572"/>
    </location>
    <ligand>
        <name>GTP</name>
        <dbReference type="ChEBI" id="CHEBI:37565"/>
    </ligand>
</feature>
<dbReference type="GO" id="GO:0005813">
    <property type="term" value="C:centrosome"/>
    <property type="evidence" value="ECO:0007669"/>
    <property type="project" value="UniProtKB-SubCell"/>
</dbReference>
<evidence type="ECO:0000256" key="22">
    <source>
        <dbReference type="ARBA" id="ARBA00023242"/>
    </source>
</evidence>
<dbReference type="PANTHER" id="PTHR10218:SF359">
    <property type="entry name" value="GUANINE NUCLEOTIDE-BINDING PROTEIN G(I) SUBUNIT ALPHA-1"/>
    <property type="match status" value="1"/>
</dbReference>
<dbReference type="Gene3D" id="1.10.400.10">
    <property type="entry name" value="GI Alpha 1, domain 2-like"/>
    <property type="match status" value="1"/>
</dbReference>
<feature type="region of interest" description="Disordered" evidence="29">
    <location>
        <begin position="288"/>
        <end position="320"/>
    </location>
</feature>
<evidence type="ECO:0000313" key="31">
    <source>
        <dbReference type="Proteomes" id="UP000694429"/>
    </source>
</evidence>
<feature type="compositionally biased region" description="Low complexity" evidence="29">
    <location>
        <begin position="346"/>
        <end position="356"/>
    </location>
</feature>
<keyword evidence="19" id="KW-0564">Palmitate</keyword>
<dbReference type="AlphaFoldDB" id="A0A8C0MX85"/>
<keyword evidence="18" id="KW-0472">Membrane</keyword>
<keyword evidence="20" id="KW-0206">Cytoskeleton</keyword>
<dbReference type="SUPFAM" id="SSF52540">
    <property type="entry name" value="P-loop containing nucleoside triphosphate hydrolases"/>
    <property type="match status" value="1"/>
</dbReference>
<feature type="compositionally biased region" description="Pro residues" evidence="29">
    <location>
        <begin position="207"/>
        <end position="227"/>
    </location>
</feature>